<comment type="cofactor">
    <cofactor evidence="1">
        <name>Zn(2+)</name>
        <dbReference type="ChEBI" id="CHEBI:29105"/>
    </cofactor>
</comment>
<feature type="domain" description="Metallo-beta-lactamase" evidence="5">
    <location>
        <begin position="14"/>
        <end position="107"/>
    </location>
</feature>
<dbReference type="AlphaFoldDB" id="A0A4Z0LN23"/>
<proteinExistence type="predicted"/>
<dbReference type="GO" id="GO:0046872">
    <property type="term" value="F:metal ion binding"/>
    <property type="evidence" value="ECO:0007669"/>
    <property type="project" value="UniProtKB-KW"/>
</dbReference>
<evidence type="ECO:0000256" key="4">
    <source>
        <dbReference type="ARBA" id="ARBA00022833"/>
    </source>
</evidence>
<evidence type="ECO:0000259" key="5">
    <source>
        <dbReference type="Pfam" id="PF00753"/>
    </source>
</evidence>
<evidence type="ECO:0000256" key="3">
    <source>
        <dbReference type="ARBA" id="ARBA00022801"/>
    </source>
</evidence>
<sequence length="130" mass="14636">LPSPRRRQRQRCLRARGQPLTPDRWLNDGDRVSVGNVTLQVLHCPGHTPGHVVFFDEQSQLLISGDVIFKGGVGRSDFPRGDHTQLIDAIKRKLLPLGDDVTFIPGHGPLSTLGYERLHNPFLQDEMPVW</sequence>
<evidence type="ECO:0000313" key="7">
    <source>
        <dbReference type="Proteomes" id="UP000298196"/>
    </source>
</evidence>
<evidence type="ECO:0000256" key="1">
    <source>
        <dbReference type="ARBA" id="ARBA00001947"/>
    </source>
</evidence>
<organism evidence="6 7">
    <name type="scientific">Salmonella enterica subsp. enterica serovar Poona</name>
    <dbReference type="NCBI Taxonomy" id="436295"/>
    <lineage>
        <taxon>Bacteria</taxon>
        <taxon>Pseudomonadati</taxon>
        <taxon>Pseudomonadota</taxon>
        <taxon>Gammaproteobacteria</taxon>
        <taxon>Enterobacterales</taxon>
        <taxon>Enterobacteriaceae</taxon>
        <taxon>Salmonella</taxon>
    </lineage>
</organism>
<dbReference type="InterPro" id="IPR036866">
    <property type="entry name" value="RibonucZ/Hydroxyglut_hydro"/>
</dbReference>
<accession>A0A4Z0LN23</accession>
<keyword evidence="4" id="KW-0862">Zinc</keyword>
<reference evidence="6 7" key="1">
    <citation type="submission" date="2018-03" db="EMBL/GenBank/DDBJ databases">
        <title>Non-Typhoidal Salmonella genome sequencing and assembly.</title>
        <authorList>
            <person name="Matchawe C."/>
        </authorList>
    </citation>
    <scope>NUCLEOTIDE SEQUENCE [LARGE SCALE GENOMIC DNA]</scope>
    <source>
        <strain evidence="6 7">22sa</strain>
    </source>
</reference>
<keyword evidence="7" id="KW-1185">Reference proteome</keyword>
<protein>
    <recommendedName>
        <fullName evidence="5">Metallo-beta-lactamase domain-containing protein</fullName>
    </recommendedName>
</protein>
<gene>
    <name evidence="6" type="ORF">C9F07_17300</name>
</gene>
<dbReference type="Proteomes" id="UP000298196">
    <property type="component" value="Unassembled WGS sequence"/>
</dbReference>
<keyword evidence="2" id="KW-0479">Metal-binding</keyword>
<dbReference type="Gene3D" id="3.60.15.10">
    <property type="entry name" value="Ribonuclease Z/Hydroxyacylglutathione hydrolase-like"/>
    <property type="match status" value="1"/>
</dbReference>
<keyword evidence="3" id="KW-0378">Hydrolase</keyword>
<dbReference type="InterPro" id="IPR051453">
    <property type="entry name" value="MBL_Glyoxalase_II"/>
</dbReference>
<comment type="caution">
    <text evidence="6">The sequence shown here is derived from an EMBL/GenBank/DDBJ whole genome shotgun (WGS) entry which is preliminary data.</text>
</comment>
<dbReference type="SUPFAM" id="SSF56281">
    <property type="entry name" value="Metallo-hydrolase/oxidoreductase"/>
    <property type="match status" value="1"/>
</dbReference>
<dbReference type="PANTHER" id="PTHR46233:SF3">
    <property type="entry name" value="HYDROXYACYLGLUTATHIONE HYDROLASE GLOC"/>
    <property type="match status" value="1"/>
</dbReference>
<name>A0A4Z0LN23_SALET</name>
<dbReference type="PANTHER" id="PTHR46233">
    <property type="entry name" value="HYDROXYACYLGLUTATHIONE HYDROLASE GLOC"/>
    <property type="match status" value="1"/>
</dbReference>
<dbReference type="InterPro" id="IPR001279">
    <property type="entry name" value="Metallo-B-lactamas"/>
</dbReference>
<feature type="non-terminal residue" evidence="6">
    <location>
        <position position="1"/>
    </location>
</feature>
<dbReference type="GO" id="GO:0016787">
    <property type="term" value="F:hydrolase activity"/>
    <property type="evidence" value="ECO:0007669"/>
    <property type="project" value="UniProtKB-KW"/>
</dbReference>
<evidence type="ECO:0000313" key="6">
    <source>
        <dbReference type="EMBL" id="TGD66022.1"/>
    </source>
</evidence>
<evidence type="ECO:0000256" key="2">
    <source>
        <dbReference type="ARBA" id="ARBA00022723"/>
    </source>
</evidence>
<dbReference type="Pfam" id="PF00753">
    <property type="entry name" value="Lactamase_B"/>
    <property type="match status" value="1"/>
</dbReference>
<dbReference type="EMBL" id="PYKI01001797">
    <property type="protein sequence ID" value="TGD66022.1"/>
    <property type="molecule type" value="Genomic_DNA"/>
</dbReference>